<dbReference type="SUPFAM" id="SSF51445">
    <property type="entry name" value="(Trans)glycosidases"/>
    <property type="match status" value="1"/>
</dbReference>
<comment type="caution">
    <text evidence="2">The sequence shown here is derived from an EMBL/GenBank/DDBJ whole genome shotgun (WGS) entry which is preliminary data.</text>
</comment>
<accession>A0A8H1LG11</accession>
<proteinExistence type="predicted"/>
<dbReference type="GeneID" id="75183880"/>
<reference evidence="2 3" key="1">
    <citation type="submission" date="2018-10" db="EMBL/GenBank/DDBJ databases">
        <title>Isolation of pseudouridimycin from Streptomyces albus DSM 40763.</title>
        <authorList>
            <person name="Rosenqvist P."/>
            <person name="Metsae-Ketelae M."/>
            <person name="Virta P."/>
        </authorList>
    </citation>
    <scope>NUCLEOTIDE SEQUENCE [LARGE SCALE GENOMIC DNA]</scope>
    <source>
        <strain evidence="2 3">DSM 40763</strain>
    </source>
</reference>
<dbReference type="RefSeq" id="WP_016468775.1">
    <property type="nucleotide sequence ID" value="NZ_CP103060.1"/>
</dbReference>
<dbReference type="PANTHER" id="PTHR42976:SF1">
    <property type="entry name" value="GH18 DOMAIN-CONTAINING PROTEIN-RELATED"/>
    <property type="match status" value="1"/>
</dbReference>
<sequence length="376" mass="39625">MTGTPTPRSRPPRTHLLRALALPLLGLALLGASLPAAGQDRPVGRHHGGEHLAAVPVPVRDGARGGGASRVARPAVSPYLSLGWGDPPAPGVLLRATGVDGFTFAFVLSAGHCEPRWDGVRPLRGGADERAVRAVRAAGGEPVVSFGGGTGRKLEQDCADAAALAGAYRKVIGAYGLRAIDVDIETSAYASAAARRKTVEALARLRAAEPGLTVHVTLPSGRTGPDARLIDAAARAGVEPDSWTIMPFAFGSPPRNEAEVQEARRVDMARATVRAAEGLAARLRSAYGYDEATAWAHSGISTMNGITGHQEVLGPGDFRVIARFARAHGLARLAFWSVNRDRPCGGLPYPAQDRCSGVPQRPWEFTRALTRPERPR</sequence>
<keyword evidence="1" id="KW-0732">Signal</keyword>
<feature type="chain" id="PRO_5039284484" evidence="1">
    <location>
        <begin position="39"/>
        <end position="376"/>
    </location>
</feature>
<feature type="signal peptide" evidence="1">
    <location>
        <begin position="1"/>
        <end position="38"/>
    </location>
</feature>
<protein>
    <submittedName>
        <fullName evidence="2">Chitinase</fullName>
    </submittedName>
</protein>
<dbReference type="InterPro" id="IPR017853">
    <property type="entry name" value="GH"/>
</dbReference>
<gene>
    <name evidence="2" type="ORF">D8771_14550</name>
</gene>
<evidence type="ECO:0000313" key="2">
    <source>
        <dbReference type="EMBL" id="TGG83266.1"/>
    </source>
</evidence>
<dbReference type="Gene3D" id="3.20.20.80">
    <property type="entry name" value="Glycosidases"/>
    <property type="match status" value="1"/>
</dbReference>
<organism evidence="2 3">
    <name type="scientific">Streptomyces albus</name>
    <dbReference type="NCBI Taxonomy" id="1888"/>
    <lineage>
        <taxon>Bacteria</taxon>
        <taxon>Bacillati</taxon>
        <taxon>Actinomycetota</taxon>
        <taxon>Actinomycetes</taxon>
        <taxon>Kitasatosporales</taxon>
        <taxon>Streptomycetaceae</taxon>
        <taxon>Streptomyces</taxon>
    </lineage>
</organism>
<dbReference type="PANTHER" id="PTHR42976">
    <property type="entry name" value="BIFUNCTIONAL CHITINASE/LYSOZYME-RELATED"/>
    <property type="match status" value="1"/>
</dbReference>
<dbReference type="AlphaFoldDB" id="A0A8H1LG11"/>
<dbReference type="InterPro" id="IPR052750">
    <property type="entry name" value="GH18_Chitinase"/>
</dbReference>
<evidence type="ECO:0000313" key="3">
    <source>
        <dbReference type="Proteomes" id="UP000298111"/>
    </source>
</evidence>
<evidence type="ECO:0000256" key="1">
    <source>
        <dbReference type="SAM" id="SignalP"/>
    </source>
</evidence>
<name>A0A8H1LG11_9ACTN</name>
<dbReference type="EMBL" id="RCIY01000055">
    <property type="protein sequence ID" value="TGG83266.1"/>
    <property type="molecule type" value="Genomic_DNA"/>
</dbReference>
<dbReference type="Proteomes" id="UP000298111">
    <property type="component" value="Unassembled WGS sequence"/>
</dbReference>